<accession>A0A0E9QQH9</accession>
<organism evidence="1">
    <name type="scientific">Anguilla anguilla</name>
    <name type="common">European freshwater eel</name>
    <name type="synonym">Muraena anguilla</name>
    <dbReference type="NCBI Taxonomy" id="7936"/>
    <lineage>
        <taxon>Eukaryota</taxon>
        <taxon>Metazoa</taxon>
        <taxon>Chordata</taxon>
        <taxon>Craniata</taxon>
        <taxon>Vertebrata</taxon>
        <taxon>Euteleostomi</taxon>
        <taxon>Actinopterygii</taxon>
        <taxon>Neopterygii</taxon>
        <taxon>Teleostei</taxon>
        <taxon>Anguilliformes</taxon>
        <taxon>Anguillidae</taxon>
        <taxon>Anguilla</taxon>
    </lineage>
</organism>
<sequence>MSVTKCSNAKARSYYLVVITSSHLSL</sequence>
<protein>
    <submittedName>
        <fullName evidence="1">Uncharacterized protein</fullName>
    </submittedName>
</protein>
<evidence type="ECO:0000313" key="1">
    <source>
        <dbReference type="EMBL" id="JAH19084.1"/>
    </source>
</evidence>
<dbReference type="AlphaFoldDB" id="A0A0E9QQH9"/>
<reference evidence="1" key="2">
    <citation type="journal article" date="2015" name="Fish Shellfish Immunol.">
        <title>Early steps in the European eel (Anguilla anguilla)-Vibrio vulnificus interaction in the gills: Role of the RtxA13 toxin.</title>
        <authorList>
            <person name="Callol A."/>
            <person name="Pajuelo D."/>
            <person name="Ebbesson L."/>
            <person name="Teles M."/>
            <person name="MacKenzie S."/>
            <person name="Amaro C."/>
        </authorList>
    </citation>
    <scope>NUCLEOTIDE SEQUENCE</scope>
</reference>
<reference evidence="1" key="1">
    <citation type="submission" date="2014-11" db="EMBL/GenBank/DDBJ databases">
        <authorList>
            <person name="Amaro Gonzalez C."/>
        </authorList>
    </citation>
    <scope>NUCLEOTIDE SEQUENCE</scope>
</reference>
<dbReference type="EMBL" id="GBXM01089493">
    <property type="protein sequence ID" value="JAH19084.1"/>
    <property type="molecule type" value="Transcribed_RNA"/>
</dbReference>
<proteinExistence type="predicted"/>
<name>A0A0E9QQH9_ANGAN</name>